<evidence type="ECO:0000256" key="4">
    <source>
        <dbReference type="ARBA" id="ARBA00022989"/>
    </source>
</evidence>
<evidence type="ECO:0000256" key="1">
    <source>
        <dbReference type="ARBA" id="ARBA00004651"/>
    </source>
</evidence>
<dbReference type="Proteomes" id="UP001595823">
    <property type="component" value="Unassembled WGS sequence"/>
</dbReference>
<feature type="transmembrane region" description="Helical" evidence="6">
    <location>
        <begin position="258"/>
        <end position="277"/>
    </location>
</feature>
<dbReference type="CDD" id="cd06173">
    <property type="entry name" value="MFS_MefA_like"/>
    <property type="match status" value="1"/>
</dbReference>
<dbReference type="Pfam" id="PF07690">
    <property type="entry name" value="MFS_1"/>
    <property type="match status" value="1"/>
</dbReference>
<proteinExistence type="predicted"/>
<comment type="caution">
    <text evidence="7">The sequence shown here is derived from an EMBL/GenBank/DDBJ whole genome shotgun (WGS) entry which is preliminary data.</text>
</comment>
<keyword evidence="8" id="KW-1185">Reference proteome</keyword>
<feature type="transmembrane region" description="Helical" evidence="6">
    <location>
        <begin position="229"/>
        <end position="252"/>
    </location>
</feature>
<feature type="transmembrane region" description="Helical" evidence="6">
    <location>
        <begin position="315"/>
        <end position="338"/>
    </location>
</feature>
<evidence type="ECO:0000256" key="6">
    <source>
        <dbReference type="SAM" id="Phobius"/>
    </source>
</evidence>
<feature type="transmembrane region" description="Helical" evidence="6">
    <location>
        <begin position="78"/>
        <end position="97"/>
    </location>
</feature>
<dbReference type="PANTHER" id="PTHR23513">
    <property type="entry name" value="INTEGRAL MEMBRANE EFFLUX PROTEIN-RELATED"/>
    <property type="match status" value="1"/>
</dbReference>
<evidence type="ECO:0000256" key="5">
    <source>
        <dbReference type="ARBA" id="ARBA00023136"/>
    </source>
</evidence>
<keyword evidence="3 6" id="KW-0812">Transmembrane</keyword>
<evidence type="ECO:0000313" key="7">
    <source>
        <dbReference type="EMBL" id="MFC4335937.1"/>
    </source>
</evidence>
<organism evidence="7 8">
    <name type="scientific">Salininema proteolyticum</name>
    <dbReference type="NCBI Taxonomy" id="1607685"/>
    <lineage>
        <taxon>Bacteria</taxon>
        <taxon>Bacillati</taxon>
        <taxon>Actinomycetota</taxon>
        <taxon>Actinomycetes</taxon>
        <taxon>Glycomycetales</taxon>
        <taxon>Glycomycetaceae</taxon>
        <taxon>Salininema</taxon>
    </lineage>
</organism>
<dbReference type="Gene3D" id="1.20.1250.20">
    <property type="entry name" value="MFS general substrate transporter like domains"/>
    <property type="match status" value="1"/>
</dbReference>
<keyword evidence="2" id="KW-1003">Cell membrane</keyword>
<accession>A0ABV8TZ37</accession>
<evidence type="ECO:0000313" key="8">
    <source>
        <dbReference type="Proteomes" id="UP001595823"/>
    </source>
</evidence>
<feature type="transmembrane region" description="Helical" evidence="6">
    <location>
        <begin position="20"/>
        <end position="44"/>
    </location>
</feature>
<name>A0ABV8TZ37_9ACTN</name>
<keyword evidence="4 6" id="KW-1133">Transmembrane helix</keyword>
<evidence type="ECO:0000256" key="2">
    <source>
        <dbReference type="ARBA" id="ARBA00022475"/>
    </source>
</evidence>
<dbReference type="PANTHER" id="PTHR23513:SF11">
    <property type="entry name" value="STAPHYLOFERRIN A TRANSPORTER"/>
    <property type="match status" value="1"/>
</dbReference>
<gene>
    <name evidence="7" type="ORF">ACFPET_12055</name>
</gene>
<dbReference type="InterPro" id="IPR011701">
    <property type="entry name" value="MFS"/>
</dbReference>
<keyword evidence="5 6" id="KW-0472">Membrane</keyword>
<feature type="transmembrane region" description="Helical" evidence="6">
    <location>
        <begin position="171"/>
        <end position="188"/>
    </location>
</feature>
<dbReference type="SUPFAM" id="SSF103473">
    <property type="entry name" value="MFS general substrate transporter"/>
    <property type="match status" value="1"/>
</dbReference>
<protein>
    <submittedName>
        <fullName evidence="7">MFS transporter</fullName>
    </submittedName>
</protein>
<comment type="subcellular location">
    <subcellularLocation>
        <location evidence="1">Cell membrane</location>
        <topology evidence="1">Multi-pass membrane protein</topology>
    </subcellularLocation>
</comment>
<dbReference type="RefSeq" id="WP_380621284.1">
    <property type="nucleotide sequence ID" value="NZ_JBHSDK010000015.1"/>
</dbReference>
<feature type="transmembrane region" description="Helical" evidence="6">
    <location>
        <begin position="289"/>
        <end position="309"/>
    </location>
</feature>
<feature type="transmembrane region" description="Helical" evidence="6">
    <location>
        <begin position="142"/>
        <end position="165"/>
    </location>
</feature>
<evidence type="ECO:0000256" key="3">
    <source>
        <dbReference type="ARBA" id="ARBA00022692"/>
    </source>
</evidence>
<dbReference type="InterPro" id="IPR036259">
    <property type="entry name" value="MFS_trans_sf"/>
</dbReference>
<feature type="transmembrane region" description="Helical" evidence="6">
    <location>
        <begin position="103"/>
        <end position="121"/>
    </location>
</feature>
<feature type="transmembrane region" description="Helical" evidence="6">
    <location>
        <begin position="379"/>
        <end position="399"/>
    </location>
</feature>
<sequence length="410" mass="42666">MGELRSCGLLRHREARTLWVASAFASAGMWLLQIATALFVLSVADASTLAVVQLCGALPGLFATPLAGWVADRLPVRRVCLACQGVQVLAAIGMGVSALHGDLVSMALLFAVQSAAMAFWAPTRQQWLYAVVEPDLRQRANAALGSLNGAMVIVGALGAGVASALSASGGVFAAASLFGLCCAALVLLREPGPALSSEDVRLRSTGHGFLSGLVAGFAAARHYPLARSVIWIGIAWGFIGGGYTVMVSARLLEDLRGPAMAVSWAFVLDGTAVLVATMMAGRLAPHRRLTVWGAAYVVQGLAWTAFFLVPDLATALVILAVMRFAGGFIVGLDTTILLETVPEGLRGRVMALHITTYNTMARLSLAALGLLLGAVSLQVLGTVAGIAAALGGALWWAFARSLRTEDSDRD</sequence>
<reference evidence="8" key="1">
    <citation type="journal article" date="2019" name="Int. J. Syst. Evol. Microbiol.">
        <title>The Global Catalogue of Microorganisms (GCM) 10K type strain sequencing project: providing services to taxonomists for standard genome sequencing and annotation.</title>
        <authorList>
            <consortium name="The Broad Institute Genomics Platform"/>
            <consortium name="The Broad Institute Genome Sequencing Center for Infectious Disease"/>
            <person name="Wu L."/>
            <person name="Ma J."/>
        </authorList>
    </citation>
    <scope>NUCLEOTIDE SEQUENCE [LARGE SCALE GENOMIC DNA]</scope>
    <source>
        <strain evidence="8">IBRC-M 10908</strain>
    </source>
</reference>
<feature type="transmembrane region" description="Helical" evidence="6">
    <location>
        <begin position="50"/>
        <end position="71"/>
    </location>
</feature>
<dbReference type="EMBL" id="JBHSDK010000015">
    <property type="protein sequence ID" value="MFC4335937.1"/>
    <property type="molecule type" value="Genomic_DNA"/>
</dbReference>